<dbReference type="Proteomes" id="UP001519310">
    <property type="component" value="Unassembled WGS sequence"/>
</dbReference>
<name>A0ABS4KY70_STRAV</name>
<comment type="caution">
    <text evidence="2">The sequence shown here is derived from an EMBL/GenBank/DDBJ whole genome shotgun (WGS) entry which is preliminary data.</text>
</comment>
<evidence type="ECO:0000256" key="1">
    <source>
        <dbReference type="SAM" id="MobiDB-lite"/>
    </source>
</evidence>
<protein>
    <submittedName>
        <fullName evidence="2">Uncharacterized protein</fullName>
    </submittedName>
</protein>
<gene>
    <name evidence="2" type="ORF">J2Z77_000767</name>
</gene>
<keyword evidence="3" id="KW-1185">Reference proteome</keyword>
<proteinExistence type="predicted"/>
<evidence type="ECO:0000313" key="3">
    <source>
        <dbReference type="Proteomes" id="UP001519310"/>
    </source>
</evidence>
<sequence length="78" mass="8857">MRADRSGLVPDPHPRLRPELGHDVHPIEAYLRRETGAYLDPWHDRLKTAYVDTLAALGVTADLTDADFLTAMEHHKSR</sequence>
<dbReference type="EMBL" id="JAGGLQ010000001">
    <property type="protein sequence ID" value="MBP2034983.1"/>
    <property type="molecule type" value="Genomic_DNA"/>
</dbReference>
<accession>A0ABS4KY70</accession>
<organism evidence="2 3">
    <name type="scientific">Streptomyces avidinii</name>
    <dbReference type="NCBI Taxonomy" id="1895"/>
    <lineage>
        <taxon>Bacteria</taxon>
        <taxon>Bacillati</taxon>
        <taxon>Actinomycetota</taxon>
        <taxon>Actinomycetes</taxon>
        <taxon>Kitasatosporales</taxon>
        <taxon>Streptomycetaceae</taxon>
        <taxon>Streptomyces</taxon>
    </lineage>
</organism>
<evidence type="ECO:0000313" key="2">
    <source>
        <dbReference type="EMBL" id="MBP2034983.1"/>
    </source>
</evidence>
<reference evidence="2 3" key="1">
    <citation type="submission" date="2021-03" db="EMBL/GenBank/DDBJ databases">
        <title>Genomic Encyclopedia of Type Strains, Phase IV (KMG-IV): sequencing the most valuable type-strain genomes for metagenomic binning, comparative biology and taxonomic classification.</title>
        <authorList>
            <person name="Goeker M."/>
        </authorList>
    </citation>
    <scope>NUCLEOTIDE SEQUENCE [LARGE SCALE GENOMIC DNA]</scope>
    <source>
        <strain evidence="2 3">DSM 40526</strain>
    </source>
</reference>
<feature type="region of interest" description="Disordered" evidence="1">
    <location>
        <begin position="1"/>
        <end position="20"/>
    </location>
</feature>